<feature type="signal peptide" evidence="3">
    <location>
        <begin position="1"/>
        <end position="18"/>
    </location>
</feature>
<name>A0ABM0MID6_SACKO</name>
<reference evidence="6" key="1">
    <citation type="submission" date="2025-08" db="UniProtKB">
        <authorList>
            <consortium name="RefSeq"/>
        </authorList>
    </citation>
    <scope>IDENTIFICATION</scope>
    <source>
        <tissue evidence="6">Testes</tissue>
    </source>
</reference>
<dbReference type="SUPFAM" id="SSF49899">
    <property type="entry name" value="Concanavalin A-like lectins/glucanases"/>
    <property type="match status" value="1"/>
</dbReference>
<keyword evidence="3" id="KW-0732">Signal</keyword>
<dbReference type="PROSITE" id="PS50060">
    <property type="entry name" value="MAM_2"/>
    <property type="match status" value="1"/>
</dbReference>
<dbReference type="Gene3D" id="2.60.120.200">
    <property type="match status" value="1"/>
</dbReference>
<keyword evidence="2" id="KW-1133">Transmembrane helix</keyword>
<gene>
    <name evidence="6" type="primary">LOC100378875</name>
</gene>
<evidence type="ECO:0000313" key="5">
    <source>
        <dbReference type="Proteomes" id="UP000694865"/>
    </source>
</evidence>
<accession>A0ABM0MID6</accession>
<dbReference type="InterPro" id="IPR000998">
    <property type="entry name" value="MAM_dom"/>
</dbReference>
<organism evidence="5 6">
    <name type="scientific">Saccoglossus kowalevskii</name>
    <name type="common">Acorn worm</name>
    <dbReference type="NCBI Taxonomy" id="10224"/>
    <lineage>
        <taxon>Eukaryota</taxon>
        <taxon>Metazoa</taxon>
        <taxon>Hemichordata</taxon>
        <taxon>Enteropneusta</taxon>
        <taxon>Harrimaniidae</taxon>
        <taxon>Saccoglossus</taxon>
    </lineage>
</organism>
<dbReference type="PANTHER" id="PTHR23282:SF142">
    <property type="entry name" value="MAM DOMAIN-CONTAINING PROTEIN"/>
    <property type="match status" value="1"/>
</dbReference>
<dbReference type="PANTHER" id="PTHR23282">
    <property type="entry name" value="APICAL ENDOSOMAL GLYCOPROTEIN PRECURSOR"/>
    <property type="match status" value="1"/>
</dbReference>
<dbReference type="GeneID" id="100378875"/>
<feature type="domain" description="MAM" evidence="4">
    <location>
        <begin position="23"/>
        <end position="185"/>
    </location>
</feature>
<feature type="region of interest" description="Disordered" evidence="1">
    <location>
        <begin position="316"/>
        <end position="359"/>
    </location>
</feature>
<keyword evidence="5" id="KW-1185">Reference proteome</keyword>
<dbReference type="SMART" id="SM00137">
    <property type="entry name" value="MAM"/>
    <property type="match status" value="1"/>
</dbReference>
<dbReference type="InterPro" id="IPR051560">
    <property type="entry name" value="MAM_domain-containing"/>
</dbReference>
<dbReference type="Proteomes" id="UP000694865">
    <property type="component" value="Unplaced"/>
</dbReference>
<keyword evidence="2" id="KW-0472">Membrane</keyword>
<sequence>MFPYVAVGVILLLSSVHGGMQFFQCDFEAGEICGLTQSMDDDFDWELGAGSTPTENTGPSFDHTLGTATGHYLYIEGSNREIGNKANIITPILEYRSAHICVRFYYHMYGAHIGALNVYIGNHGNSSDLLIWNMTSESEDEWLKADIDMHLEDGYRMTFEGIRGSNFRSDIAIDDIMVSHGLCRDMGSTLTPPLKITSADELRQVIVDTSNTETLPPNITNGLNETVLAGASETSGVYIEMSTLLIIVCCGVVFWTVVFISLCVYILRDRRKKKNDGVSQEPCDGTSNGSNNSENELETSPIDVTFANETDIIVHEAHTHENEPRTNEKTRSAKIVPGKCDGITPSVNATERETDSHTSPHINELILKFKKLEQAQTQIN</sequence>
<evidence type="ECO:0000256" key="1">
    <source>
        <dbReference type="SAM" id="MobiDB-lite"/>
    </source>
</evidence>
<dbReference type="PRINTS" id="PR00020">
    <property type="entry name" value="MAMDOMAIN"/>
</dbReference>
<dbReference type="RefSeq" id="XP_006819777.1">
    <property type="nucleotide sequence ID" value="XM_006819714.1"/>
</dbReference>
<evidence type="ECO:0000256" key="3">
    <source>
        <dbReference type="SAM" id="SignalP"/>
    </source>
</evidence>
<proteinExistence type="predicted"/>
<evidence type="ECO:0000313" key="6">
    <source>
        <dbReference type="RefSeq" id="XP_006819777.1"/>
    </source>
</evidence>
<feature type="compositionally biased region" description="Low complexity" evidence="1">
    <location>
        <begin position="285"/>
        <end position="297"/>
    </location>
</feature>
<feature type="transmembrane region" description="Helical" evidence="2">
    <location>
        <begin position="244"/>
        <end position="267"/>
    </location>
</feature>
<evidence type="ECO:0000256" key="2">
    <source>
        <dbReference type="SAM" id="Phobius"/>
    </source>
</evidence>
<feature type="region of interest" description="Disordered" evidence="1">
    <location>
        <begin position="275"/>
        <end position="297"/>
    </location>
</feature>
<dbReference type="Pfam" id="PF00629">
    <property type="entry name" value="MAM"/>
    <property type="match status" value="1"/>
</dbReference>
<dbReference type="InterPro" id="IPR013320">
    <property type="entry name" value="ConA-like_dom_sf"/>
</dbReference>
<keyword evidence="2" id="KW-0812">Transmembrane</keyword>
<dbReference type="CDD" id="cd06263">
    <property type="entry name" value="MAM"/>
    <property type="match status" value="1"/>
</dbReference>
<evidence type="ECO:0000259" key="4">
    <source>
        <dbReference type="PROSITE" id="PS50060"/>
    </source>
</evidence>
<feature type="compositionally biased region" description="Basic and acidic residues" evidence="1">
    <location>
        <begin position="316"/>
        <end position="331"/>
    </location>
</feature>
<feature type="chain" id="PRO_5046494819" evidence="3">
    <location>
        <begin position="19"/>
        <end position="380"/>
    </location>
</feature>
<protein>
    <submittedName>
        <fullName evidence="6">Neuropilin-1a-like</fullName>
    </submittedName>
</protein>